<keyword evidence="3" id="KW-1185">Reference proteome</keyword>
<accession>A0A929KTJ6</accession>
<evidence type="ECO:0000313" key="2">
    <source>
        <dbReference type="EMBL" id="MBE9660912.1"/>
    </source>
</evidence>
<dbReference type="Pfam" id="PF13858">
    <property type="entry name" value="DUF4199"/>
    <property type="match status" value="1"/>
</dbReference>
<organism evidence="2 3">
    <name type="scientific">Mucilaginibacter myungsuensis</name>
    <dbReference type="NCBI Taxonomy" id="649104"/>
    <lineage>
        <taxon>Bacteria</taxon>
        <taxon>Pseudomonadati</taxon>
        <taxon>Bacteroidota</taxon>
        <taxon>Sphingobacteriia</taxon>
        <taxon>Sphingobacteriales</taxon>
        <taxon>Sphingobacteriaceae</taxon>
        <taxon>Mucilaginibacter</taxon>
    </lineage>
</organism>
<comment type="caution">
    <text evidence="2">The sequence shown here is derived from an EMBL/GenBank/DDBJ whole genome shotgun (WGS) entry which is preliminary data.</text>
</comment>
<gene>
    <name evidence="2" type="ORF">IRJ16_03375</name>
</gene>
<dbReference type="EMBL" id="JADFFL010000001">
    <property type="protein sequence ID" value="MBE9660912.1"/>
    <property type="molecule type" value="Genomic_DNA"/>
</dbReference>
<feature type="transmembrane region" description="Helical" evidence="1">
    <location>
        <begin position="82"/>
        <end position="102"/>
    </location>
</feature>
<feature type="transmembrane region" description="Helical" evidence="1">
    <location>
        <begin position="143"/>
        <end position="167"/>
    </location>
</feature>
<keyword evidence="1" id="KW-1133">Transmembrane helix</keyword>
<evidence type="ECO:0000256" key="1">
    <source>
        <dbReference type="SAM" id="Phobius"/>
    </source>
</evidence>
<protein>
    <submittedName>
        <fullName evidence="2">DUF4199 domain-containing protein</fullName>
    </submittedName>
</protein>
<name>A0A929KTJ6_9SPHI</name>
<feature type="transmembrane region" description="Helical" evidence="1">
    <location>
        <begin position="44"/>
        <end position="62"/>
    </location>
</feature>
<dbReference type="RefSeq" id="WP_194110098.1">
    <property type="nucleotide sequence ID" value="NZ_JADFFL010000001.1"/>
</dbReference>
<reference evidence="2" key="1">
    <citation type="submission" date="2020-10" db="EMBL/GenBank/DDBJ databases">
        <title>Mucilaginibacter mali sp. nov., isolated from rhizosphere soil of apple orchard.</title>
        <authorList>
            <person name="Lee J.-S."/>
            <person name="Kim H.S."/>
            <person name="Kim J.-S."/>
        </authorList>
    </citation>
    <scope>NUCLEOTIDE SEQUENCE</scope>
    <source>
        <strain evidence="2">KCTC 22746</strain>
    </source>
</reference>
<dbReference type="Proteomes" id="UP000622475">
    <property type="component" value="Unassembled WGS sequence"/>
</dbReference>
<dbReference type="InterPro" id="IPR025250">
    <property type="entry name" value="DUF4199"/>
</dbReference>
<keyword evidence="1" id="KW-0472">Membrane</keyword>
<feature type="transmembrane region" description="Helical" evidence="1">
    <location>
        <begin position="20"/>
        <end position="37"/>
    </location>
</feature>
<evidence type="ECO:0000313" key="3">
    <source>
        <dbReference type="Proteomes" id="UP000622475"/>
    </source>
</evidence>
<keyword evidence="1" id="KW-0812">Transmembrane</keyword>
<proteinExistence type="predicted"/>
<dbReference type="AlphaFoldDB" id="A0A929KTJ6"/>
<sequence length="185" mass="20435">MTTDPFAPKPNSTKVATKWALINTGVAIVFTLLFDFMKVDVNSPAKYITYIPFIAFMVLTQLEYRKLLGDSLTYGQSFSSGFRYAVFTGLLTGIFTYIYIAFINPAMITQVQDAQRAAMEEKNMSEEQIDQAMSMASKMTSPAMFALFAAVGSAIFGAIVSLITSIFTKKEPQPFDGSDYQEPAV</sequence>